<comment type="caution">
    <text evidence="2">The sequence shown here is derived from an EMBL/GenBank/DDBJ whole genome shotgun (WGS) entry which is preliminary data.</text>
</comment>
<accession>A0A9P3FKE3</accession>
<gene>
    <name evidence="2" type="ORF">CKM354_001006600</name>
</gene>
<dbReference type="AlphaFoldDB" id="A0A9P3FKE3"/>
<reference evidence="2 3" key="1">
    <citation type="submission" date="2021-01" db="EMBL/GenBank/DDBJ databases">
        <title>Cercospora kikuchii MAFF 305040 whole genome shotgun sequence.</title>
        <authorList>
            <person name="Kashiwa T."/>
            <person name="Suzuki T."/>
        </authorList>
    </citation>
    <scope>NUCLEOTIDE SEQUENCE [LARGE SCALE GENOMIC DNA]</scope>
    <source>
        <strain evidence="2 3">MAFF 305040</strain>
    </source>
</reference>
<evidence type="ECO:0000259" key="1">
    <source>
        <dbReference type="Pfam" id="PF17111"/>
    </source>
</evidence>
<feature type="domain" description="Azaphilone pigments biosynthesis cluster protein L N-terminal" evidence="1">
    <location>
        <begin position="2"/>
        <end position="199"/>
    </location>
</feature>
<organism evidence="2 3">
    <name type="scientific">Cercospora kikuchii</name>
    <dbReference type="NCBI Taxonomy" id="84275"/>
    <lineage>
        <taxon>Eukaryota</taxon>
        <taxon>Fungi</taxon>
        <taxon>Dikarya</taxon>
        <taxon>Ascomycota</taxon>
        <taxon>Pezizomycotina</taxon>
        <taxon>Dothideomycetes</taxon>
        <taxon>Dothideomycetidae</taxon>
        <taxon>Mycosphaerellales</taxon>
        <taxon>Mycosphaerellaceae</taxon>
        <taxon>Cercospora</taxon>
    </lineage>
</organism>
<protein>
    <recommendedName>
        <fullName evidence="1">Azaphilone pigments biosynthesis cluster protein L N-terminal domain-containing protein</fullName>
    </recommendedName>
</protein>
<keyword evidence="3" id="KW-1185">Reference proteome</keyword>
<proteinExistence type="predicted"/>
<dbReference type="GeneID" id="68295641"/>
<evidence type="ECO:0000313" key="3">
    <source>
        <dbReference type="Proteomes" id="UP000825890"/>
    </source>
</evidence>
<dbReference type="Proteomes" id="UP000825890">
    <property type="component" value="Unassembled WGS sequence"/>
</dbReference>
<dbReference type="RefSeq" id="XP_044661451.1">
    <property type="nucleotide sequence ID" value="XM_044805516.1"/>
</dbReference>
<dbReference type="EMBL" id="BOLY01000006">
    <property type="protein sequence ID" value="GIZ46964.1"/>
    <property type="molecule type" value="Genomic_DNA"/>
</dbReference>
<evidence type="ECO:0000313" key="2">
    <source>
        <dbReference type="EMBL" id="GIZ46964.1"/>
    </source>
</evidence>
<dbReference type="Pfam" id="PF17111">
    <property type="entry name" value="PigL_N"/>
    <property type="match status" value="1"/>
</dbReference>
<sequence length="294" mass="31921">MADPLSISLAVAPLAISSAVSLRTCISCIADAPNELKSTARNLESIEASCEALEALALDSYGSPPVLQAPSIEAAKVAEAAALVDNLKKCRRSCEAFEMMLRKWTGMEIISSANESKMSLKGRFVLGFWNKDRVATINVEINNYRNVLHFAVQRIQVAMQIDSSRQISGLREDLGKKLTDTVKRLSQIQDAIEACNSSQLRGSDVLDREEIVAQRDTLAETVINLGALYFEMRHTEQPGFVIGDVTSGDGAKVFAGAPADLLQKCRVRVGNVRSGNNSQVFVGGSNPNQTFHFT</sequence>
<dbReference type="OrthoDB" id="432483at2759"/>
<name>A0A9P3FKE3_9PEZI</name>
<dbReference type="InterPro" id="IPR031348">
    <property type="entry name" value="PigL_N"/>
</dbReference>